<accession>A0A0F9LQN2</accession>
<feature type="non-terminal residue" evidence="1">
    <location>
        <position position="1"/>
    </location>
</feature>
<evidence type="ECO:0000313" key="1">
    <source>
        <dbReference type="EMBL" id="KKM97379.1"/>
    </source>
</evidence>
<dbReference type="AlphaFoldDB" id="A0A0F9LQN2"/>
<sequence length="71" mass="7978">YTLKELGDLEMVCGDCDELVMIRTMNFVVLTEDKMVEFKENLAKMAAYAEQEAKRKKLGLIVPGQEGQPPA</sequence>
<name>A0A0F9LQN2_9ZZZZ</name>
<proteinExistence type="predicted"/>
<protein>
    <submittedName>
        <fullName evidence="1">Uncharacterized protein</fullName>
    </submittedName>
</protein>
<dbReference type="EMBL" id="LAZR01005754">
    <property type="protein sequence ID" value="KKM97379.1"/>
    <property type="molecule type" value="Genomic_DNA"/>
</dbReference>
<organism evidence="1">
    <name type="scientific">marine sediment metagenome</name>
    <dbReference type="NCBI Taxonomy" id="412755"/>
    <lineage>
        <taxon>unclassified sequences</taxon>
        <taxon>metagenomes</taxon>
        <taxon>ecological metagenomes</taxon>
    </lineage>
</organism>
<comment type="caution">
    <text evidence="1">The sequence shown here is derived from an EMBL/GenBank/DDBJ whole genome shotgun (WGS) entry which is preliminary data.</text>
</comment>
<reference evidence="1" key="1">
    <citation type="journal article" date="2015" name="Nature">
        <title>Complex archaea that bridge the gap between prokaryotes and eukaryotes.</title>
        <authorList>
            <person name="Spang A."/>
            <person name="Saw J.H."/>
            <person name="Jorgensen S.L."/>
            <person name="Zaremba-Niedzwiedzka K."/>
            <person name="Martijn J."/>
            <person name="Lind A.E."/>
            <person name="van Eijk R."/>
            <person name="Schleper C."/>
            <person name="Guy L."/>
            <person name="Ettema T.J."/>
        </authorList>
    </citation>
    <scope>NUCLEOTIDE SEQUENCE</scope>
</reference>
<gene>
    <name evidence="1" type="ORF">LCGC14_1168740</name>
</gene>